<keyword evidence="4" id="KW-1185">Reference proteome</keyword>
<feature type="domain" description="PepSY" evidence="2">
    <location>
        <begin position="73"/>
        <end position="143"/>
    </location>
</feature>
<accession>A0A2A4CRF5</accession>
<name>A0A2A4CRF5_9RHOB</name>
<dbReference type="InterPro" id="IPR025711">
    <property type="entry name" value="PepSY"/>
</dbReference>
<sequence>MPGDSEYRGHGYRPSGPALKAPRGGSTLGLGSWFSASETIARHGWRREIHPRGRGEVPGRISERDEMTIVRTIAATALLMGFAGMGMASEKVDPATSAAVTEKLTAEGYDVRSVQMEDGMIEVYAIKDGAKLEIYLNDAYEIVKVKNED</sequence>
<feature type="region of interest" description="Disordered" evidence="1">
    <location>
        <begin position="1"/>
        <end position="24"/>
    </location>
</feature>
<dbReference type="OrthoDB" id="7850927at2"/>
<organism evidence="3 4">
    <name type="scientific">Pseudothioclava arenosa</name>
    <dbReference type="NCBI Taxonomy" id="1795308"/>
    <lineage>
        <taxon>Bacteria</taxon>
        <taxon>Pseudomonadati</taxon>
        <taxon>Pseudomonadota</taxon>
        <taxon>Alphaproteobacteria</taxon>
        <taxon>Rhodobacterales</taxon>
        <taxon>Paracoccaceae</taxon>
        <taxon>Pseudothioclava</taxon>
    </lineage>
</organism>
<evidence type="ECO:0000313" key="4">
    <source>
        <dbReference type="Proteomes" id="UP000243507"/>
    </source>
</evidence>
<dbReference type="Pfam" id="PF13670">
    <property type="entry name" value="PepSY_2"/>
    <property type="match status" value="1"/>
</dbReference>
<dbReference type="Proteomes" id="UP000243507">
    <property type="component" value="Unassembled WGS sequence"/>
</dbReference>
<dbReference type="AlphaFoldDB" id="A0A2A4CRF5"/>
<comment type="caution">
    <text evidence="3">The sequence shown here is derived from an EMBL/GenBank/DDBJ whole genome shotgun (WGS) entry which is preliminary data.</text>
</comment>
<dbReference type="EMBL" id="NTJD01000004">
    <property type="protein sequence ID" value="PCD76832.1"/>
    <property type="molecule type" value="Genomic_DNA"/>
</dbReference>
<protein>
    <recommendedName>
        <fullName evidence="2">PepSY domain-containing protein</fullName>
    </recommendedName>
</protein>
<evidence type="ECO:0000256" key="1">
    <source>
        <dbReference type="SAM" id="MobiDB-lite"/>
    </source>
</evidence>
<evidence type="ECO:0000259" key="2">
    <source>
        <dbReference type="Pfam" id="PF13670"/>
    </source>
</evidence>
<reference evidence="3 4" key="1">
    <citation type="submission" date="2017-09" db="EMBL/GenBank/DDBJ databases">
        <title>A multilocus sequence analysis scheme for characterization of bacteria in the genus Thioclava.</title>
        <authorList>
            <person name="Liu Y."/>
            <person name="Shao Z."/>
        </authorList>
    </citation>
    <scope>NUCLEOTIDE SEQUENCE [LARGE SCALE GENOMIC DNA]</scope>
    <source>
        <strain evidence="3 4">CAU 1312</strain>
    </source>
</reference>
<gene>
    <name evidence="3" type="ORF">CLN94_06970</name>
</gene>
<evidence type="ECO:0000313" key="3">
    <source>
        <dbReference type="EMBL" id="PCD76832.1"/>
    </source>
</evidence>
<proteinExistence type="predicted"/>